<dbReference type="NCBIfam" id="TIGR00093">
    <property type="entry name" value="pseudouridine synthase"/>
    <property type="match status" value="1"/>
</dbReference>
<evidence type="ECO:0000256" key="1">
    <source>
        <dbReference type="ARBA" id="ARBA00008348"/>
    </source>
</evidence>
<keyword evidence="7" id="KW-1185">Reference proteome</keyword>
<evidence type="ECO:0000256" key="4">
    <source>
        <dbReference type="RuleBase" id="RU003887"/>
    </source>
</evidence>
<dbReference type="PANTHER" id="PTHR47683:SF2">
    <property type="entry name" value="RNA-BINDING S4 DOMAIN-CONTAINING PROTEIN"/>
    <property type="match status" value="1"/>
</dbReference>
<evidence type="ECO:0000313" key="7">
    <source>
        <dbReference type="Proteomes" id="UP000831787"/>
    </source>
</evidence>
<sequence>MEKKERLQKVIANAGVTSRRKAETLIEDGKVKVNGEVIRELGTKVSSNDEVEVEGVPLTKEAPVYYLLYKPRGVISSVKDDKGRKVVTDYLPEVEERIFPIGRLDYDTSGLILLTNDGEFANLLMHPKHEVDKIYIAKTKGIPSKEQLLKLKQGITLDGEYMKAVHAKLVSADSKKNTAIIQVVLHEGKNRQIRKMFENLGFPIDKLKREKYGQLDLKGLNAGDCRPLKPHEVKQLRQLAEKNVK</sequence>
<dbReference type="Gene3D" id="3.30.70.580">
    <property type="entry name" value="Pseudouridine synthase I, catalytic domain, N-terminal subdomain"/>
    <property type="match status" value="1"/>
</dbReference>
<reference evidence="6 7" key="1">
    <citation type="submission" date="2022-04" db="EMBL/GenBank/DDBJ databases">
        <title>Halobacillus sp. isolated from saltern.</title>
        <authorList>
            <person name="Won M."/>
            <person name="Lee C.-M."/>
            <person name="Woen H.-Y."/>
            <person name="Kwon S.-W."/>
        </authorList>
    </citation>
    <scope>NUCLEOTIDE SEQUENCE [LARGE SCALE GENOMIC DNA]</scope>
    <source>
        <strain evidence="6 7">SSBR10-3</strain>
    </source>
</reference>
<dbReference type="PROSITE" id="PS50889">
    <property type="entry name" value="S4"/>
    <property type="match status" value="1"/>
</dbReference>
<evidence type="ECO:0000256" key="3">
    <source>
        <dbReference type="PROSITE-ProRule" id="PRU00182"/>
    </source>
</evidence>
<dbReference type="SUPFAM" id="SSF55120">
    <property type="entry name" value="Pseudouridine synthase"/>
    <property type="match status" value="1"/>
</dbReference>
<dbReference type="PROSITE" id="PS01149">
    <property type="entry name" value="PSI_RSU"/>
    <property type="match status" value="1"/>
</dbReference>
<dbReference type="Gene3D" id="3.30.70.1560">
    <property type="entry name" value="Alpha-L RNA-binding motif"/>
    <property type="match status" value="1"/>
</dbReference>
<gene>
    <name evidence="6" type="ORF">MUN89_11835</name>
</gene>
<proteinExistence type="inferred from homology"/>
<dbReference type="EC" id="5.4.99.-" evidence="4"/>
<keyword evidence="3" id="KW-0694">RNA-binding</keyword>
<dbReference type="Pfam" id="PF01479">
    <property type="entry name" value="S4"/>
    <property type="match status" value="1"/>
</dbReference>
<dbReference type="SMART" id="SM00363">
    <property type="entry name" value="S4"/>
    <property type="match status" value="1"/>
</dbReference>
<evidence type="ECO:0000259" key="5">
    <source>
        <dbReference type="SMART" id="SM00363"/>
    </source>
</evidence>
<dbReference type="InterPro" id="IPR018496">
    <property type="entry name" value="PsdUridine_synth_RsuA/RluB_CS"/>
</dbReference>
<dbReference type="InterPro" id="IPR036986">
    <property type="entry name" value="S4_RNA-bd_sf"/>
</dbReference>
<organism evidence="6 7">
    <name type="scientific">Halobacillus salinarum</name>
    <dbReference type="NCBI Taxonomy" id="2932257"/>
    <lineage>
        <taxon>Bacteria</taxon>
        <taxon>Bacillati</taxon>
        <taxon>Bacillota</taxon>
        <taxon>Bacilli</taxon>
        <taxon>Bacillales</taxon>
        <taxon>Bacillaceae</taxon>
        <taxon>Halobacillus</taxon>
    </lineage>
</organism>
<accession>A0ABY4EQU7</accession>
<dbReference type="InterPro" id="IPR006145">
    <property type="entry name" value="PsdUridine_synth_RsuA/RluA"/>
</dbReference>
<dbReference type="Gene3D" id="3.10.290.10">
    <property type="entry name" value="RNA-binding S4 domain"/>
    <property type="match status" value="1"/>
</dbReference>
<evidence type="ECO:0000256" key="2">
    <source>
        <dbReference type="ARBA" id="ARBA00023235"/>
    </source>
</evidence>
<dbReference type="InterPro" id="IPR020103">
    <property type="entry name" value="PsdUridine_synth_cat_dom_sf"/>
</dbReference>
<name>A0ABY4EQU7_9BACI</name>
<comment type="similarity">
    <text evidence="1 4">Belongs to the pseudouridine synthase RsuA family.</text>
</comment>
<evidence type="ECO:0000313" key="6">
    <source>
        <dbReference type="EMBL" id="UOQ46456.1"/>
    </source>
</evidence>
<dbReference type="CDD" id="cd00165">
    <property type="entry name" value="S4"/>
    <property type="match status" value="1"/>
</dbReference>
<dbReference type="EMBL" id="CP095073">
    <property type="protein sequence ID" value="UOQ46456.1"/>
    <property type="molecule type" value="Genomic_DNA"/>
</dbReference>
<dbReference type="SUPFAM" id="SSF55174">
    <property type="entry name" value="Alpha-L RNA-binding motif"/>
    <property type="match status" value="1"/>
</dbReference>
<dbReference type="InterPro" id="IPR050343">
    <property type="entry name" value="RsuA_PseudoU_synthase"/>
</dbReference>
<dbReference type="InterPro" id="IPR042092">
    <property type="entry name" value="PsdUridine_s_RsuA/RluB/E/F_cat"/>
</dbReference>
<keyword evidence="2 4" id="KW-0413">Isomerase</keyword>
<dbReference type="CDD" id="cd02870">
    <property type="entry name" value="PseudoU_synth_RsuA_like"/>
    <property type="match status" value="1"/>
</dbReference>
<dbReference type="InterPro" id="IPR020094">
    <property type="entry name" value="TruA/RsuA/RluB/E/F_N"/>
</dbReference>
<dbReference type="InterPro" id="IPR002942">
    <property type="entry name" value="S4_RNA-bd"/>
</dbReference>
<dbReference type="InterPro" id="IPR000748">
    <property type="entry name" value="PsdUridine_synth_RsuA/RluB/E/F"/>
</dbReference>
<dbReference type="PANTHER" id="PTHR47683">
    <property type="entry name" value="PSEUDOURIDINE SYNTHASE FAMILY PROTEIN-RELATED"/>
    <property type="match status" value="1"/>
</dbReference>
<dbReference type="Proteomes" id="UP000831787">
    <property type="component" value="Chromosome"/>
</dbReference>
<feature type="domain" description="RNA-binding S4" evidence="5">
    <location>
        <begin position="5"/>
        <end position="62"/>
    </location>
</feature>
<dbReference type="Pfam" id="PF00849">
    <property type="entry name" value="PseudoU_synth_2"/>
    <property type="match status" value="1"/>
</dbReference>
<protein>
    <recommendedName>
        <fullName evidence="4">Pseudouridine synthase</fullName>
        <ecNumber evidence="4">5.4.99.-</ecNumber>
    </recommendedName>
</protein>